<evidence type="ECO:0000313" key="1">
    <source>
        <dbReference type="EMBL" id="PON91537.1"/>
    </source>
</evidence>
<evidence type="ECO:0000313" key="2">
    <source>
        <dbReference type="Proteomes" id="UP000237000"/>
    </source>
</evidence>
<keyword evidence="2" id="KW-1185">Reference proteome</keyword>
<proteinExistence type="predicted"/>
<dbReference type="Gene3D" id="3.30.420.10">
    <property type="entry name" value="Ribonuclease H-like superfamily/Ribonuclease H"/>
    <property type="match status" value="1"/>
</dbReference>
<dbReference type="STRING" id="63057.A0A2P5F167"/>
<gene>
    <name evidence="1" type="ORF">TorRG33x02_125760</name>
</gene>
<comment type="caution">
    <text evidence="1">The sequence shown here is derived from an EMBL/GenBank/DDBJ whole genome shotgun (WGS) entry which is preliminary data.</text>
</comment>
<sequence length="310" mass="35804">MALWPPHRLVTCKMAQAWISPRPTNPTPLSPVNCWGSNNLTYSTNDSLWVKCLAITTAHRLKKKRNERKSKKGNVEITIERVPNEKDYIVRVNGQFTITTTWAEDEADVKAWVQLIRKIYRGKRRRRVVSIAGDRSINYANGRSFHLNFKGNHKDEPYELLQICIEYHCLLCKLNTDSWLEWELSARMEKDHGWVLPKLVELRDLAAAQARKARTTTTTTMGDDDDKKKDQTTIIDFSRFGIAKLAREVFGEEMEMVKPTKVTWWAQPSWPIPRFLTDDMVKYATVEAFLASQVGIKLILETETAATTQY</sequence>
<dbReference type="GO" id="GO:0003676">
    <property type="term" value="F:nucleic acid binding"/>
    <property type="evidence" value="ECO:0007669"/>
    <property type="project" value="InterPro"/>
</dbReference>
<name>A0A2P5F167_TREOI</name>
<dbReference type="EMBL" id="JXTC01000073">
    <property type="protein sequence ID" value="PON91537.1"/>
    <property type="molecule type" value="Genomic_DNA"/>
</dbReference>
<dbReference type="Proteomes" id="UP000237000">
    <property type="component" value="Unassembled WGS sequence"/>
</dbReference>
<dbReference type="OrthoDB" id="1651883at2759"/>
<dbReference type="InParanoid" id="A0A2P5F167"/>
<dbReference type="AlphaFoldDB" id="A0A2P5F167"/>
<protein>
    <submittedName>
        <fullName evidence="1">Ribonuclease H-like domain containing protein</fullName>
    </submittedName>
</protein>
<accession>A0A2P5F167</accession>
<dbReference type="InterPro" id="IPR036397">
    <property type="entry name" value="RNaseH_sf"/>
</dbReference>
<organism evidence="1 2">
    <name type="scientific">Trema orientale</name>
    <name type="common">Charcoal tree</name>
    <name type="synonym">Celtis orientalis</name>
    <dbReference type="NCBI Taxonomy" id="63057"/>
    <lineage>
        <taxon>Eukaryota</taxon>
        <taxon>Viridiplantae</taxon>
        <taxon>Streptophyta</taxon>
        <taxon>Embryophyta</taxon>
        <taxon>Tracheophyta</taxon>
        <taxon>Spermatophyta</taxon>
        <taxon>Magnoliopsida</taxon>
        <taxon>eudicotyledons</taxon>
        <taxon>Gunneridae</taxon>
        <taxon>Pentapetalae</taxon>
        <taxon>rosids</taxon>
        <taxon>fabids</taxon>
        <taxon>Rosales</taxon>
        <taxon>Cannabaceae</taxon>
        <taxon>Trema</taxon>
    </lineage>
</organism>
<reference evidence="2" key="1">
    <citation type="submission" date="2016-06" db="EMBL/GenBank/DDBJ databases">
        <title>Parallel loss of symbiosis genes in relatives of nitrogen-fixing non-legume Parasponia.</title>
        <authorList>
            <person name="Van Velzen R."/>
            <person name="Holmer R."/>
            <person name="Bu F."/>
            <person name="Rutten L."/>
            <person name="Van Zeijl A."/>
            <person name="Liu W."/>
            <person name="Santuari L."/>
            <person name="Cao Q."/>
            <person name="Sharma T."/>
            <person name="Shen D."/>
            <person name="Roswanjaya Y."/>
            <person name="Wardhani T."/>
            <person name="Kalhor M.S."/>
            <person name="Jansen J."/>
            <person name="Van den Hoogen J."/>
            <person name="Gungor B."/>
            <person name="Hartog M."/>
            <person name="Hontelez J."/>
            <person name="Verver J."/>
            <person name="Yang W.-C."/>
            <person name="Schijlen E."/>
            <person name="Repin R."/>
            <person name="Schilthuizen M."/>
            <person name="Schranz E."/>
            <person name="Heidstra R."/>
            <person name="Miyata K."/>
            <person name="Fedorova E."/>
            <person name="Kohlen W."/>
            <person name="Bisseling T."/>
            <person name="Smit S."/>
            <person name="Geurts R."/>
        </authorList>
    </citation>
    <scope>NUCLEOTIDE SEQUENCE [LARGE SCALE GENOMIC DNA]</scope>
    <source>
        <strain evidence="2">cv. RG33-2</strain>
    </source>
</reference>